<keyword evidence="3 5" id="KW-0413">Isomerase</keyword>
<dbReference type="InParanoid" id="A0A6J2YZ85"/>
<reference evidence="5" key="1">
    <citation type="submission" date="2025-08" db="UniProtKB">
        <authorList>
            <consortium name="RefSeq"/>
        </authorList>
    </citation>
    <scope>IDENTIFICATION</scope>
    <source>
        <tissue evidence="5">Gonads</tissue>
    </source>
</reference>
<keyword evidence="4" id="KW-1185">Reference proteome</keyword>
<sequence length="249" mass="27570">MMTNTNDILTTLKNGVRKITFNRPQKKNALNKQMYLKLIDLLNGDAKKDDVIITIITGNGDFYSSGNDFSEASNETGLATVKNLVQAFIDYPKPIIAVVNGPAIGIAATSAALCDVIYCSDKAYFQTPFVKLAICAEGASSYLFPRLLGRSKASELLLLGEKLSAQEAYNFGFVSKVIPHEEIQTFTDSLYKYGSLPLNSVKVIKHLIMINLKNTLSDCNKREMLSLVECLKSDEFSQAFMNYFSKSKL</sequence>
<dbReference type="InterPro" id="IPR001753">
    <property type="entry name" value="Enoyl-CoA_hydra/iso"/>
</dbReference>
<dbReference type="PANTHER" id="PTHR43684">
    <property type="match status" value="1"/>
</dbReference>
<dbReference type="SUPFAM" id="SSF52096">
    <property type="entry name" value="ClpP/crotonase"/>
    <property type="match status" value="1"/>
</dbReference>
<protein>
    <submittedName>
        <fullName evidence="5">Enoyl-CoA delta isomerase 3, peroxisomal</fullName>
    </submittedName>
</protein>
<dbReference type="GeneID" id="115891739"/>
<dbReference type="Pfam" id="PF00378">
    <property type="entry name" value="ECH_1"/>
    <property type="match status" value="1"/>
</dbReference>
<dbReference type="InterPro" id="IPR051053">
    <property type="entry name" value="ECH/Chromodomain_protein"/>
</dbReference>
<gene>
    <name evidence="5" type="primary">LOC115891739</name>
</gene>
<organism evidence="4 5">
    <name type="scientific">Sitophilus oryzae</name>
    <name type="common">Rice weevil</name>
    <name type="synonym">Curculio oryzae</name>
    <dbReference type="NCBI Taxonomy" id="7048"/>
    <lineage>
        <taxon>Eukaryota</taxon>
        <taxon>Metazoa</taxon>
        <taxon>Ecdysozoa</taxon>
        <taxon>Arthropoda</taxon>
        <taxon>Hexapoda</taxon>
        <taxon>Insecta</taxon>
        <taxon>Pterygota</taxon>
        <taxon>Neoptera</taxon>
        <taxon>Endopterygota</taxon>
        <taxon>Coleoptera</taxon>
        <taxon>Polyphaga</taxon>
        <taxon>Cucujiformia</taxon>
        <taxon>Curculionidae</taxon>
        <taxon>Dryophthorinae</taxon>
        <taxon>Sitophilus</taxon>
    </lineage>
</organism>
<dbReference type="PANTHER" id="PTHR43684:SF1">
    <property type="entry name" value="ENOYL-COA DELTA ISOMERASE 2"/>
    <property type="match status" value="1"/>
</dbReference>
<dbReference type="FunCoup" id="A0A6J2YZ85">
    <property type="interactions" value="630"/>
</dbReference>
<keyword evidence="2" id="KW-0576">Peroxisome</keyword>
<dbReference type="Proteomes" id="UP000504635">
    <property type="component" value="Unplaced"/>
</dbReference>
<dbReference type="AlphaFoldDB" id="A0A6J2YZ85"/>
<dbReference type="RefSeq" id="XP_030768140.1">
    <property type="nucleotide sequence ID" value="XM_030912280.1"/>
</dbReference>
<comment type="subcellular location">
    <subcellularLocation>
        <location evidence="1">Peroxisome</location>
    </subcellularLocation>
</comment>
<evidence type="ECO:0000256" key="2">
    <source>
        <dbReference type="ARBA" id="ARBA00023140"/>
    </source>
</evidence>
<dbReference type="Gene3D" id="3.90.226.10">
    <property type="entry name" value="2-enoyl-CoA Hydratase, Chain A, domain 1"/>
    <property type="match status" value="1"/>
</dbReference>
<dbReference type="Gene3D" id="1.10.12.10">
    <property type="entry name" value="Lyase 2-enoyl-coa Hydratase, Chain A, domain 2"/>
    <property type="match status" value="1"/>
</dbReference>
<dbReference type="GO" id="GO:0005777">
    <property type="term" value="C:peroxisome"/>
    <property type="evidence" value="ECO:0007669"/>
    <property type="project" value="UniProtKB-SubCell"/>
</dbReference>
<evidence type="ECO:0000256" key="3">
    <source>
        <dbReference type="ARBA" id="ARBA00023235"/>
    </source>
</evidence>
<accession>A0A6J2YZ85</accession>
<evidence type="ECO:0000313" key="4">
    <source>
        <dbReference type="Proteomes" id="UP000504635"/>
    </source>
</evidence>
<proteinExistence type="predicted"/>
<name>A0A6J2YZ85_SITOR</name>
<dbReference type="InterPro" id="IPR029045">
    <property type="entry name" value="ClpP/crotonase-like_dom_sf"/>
</dbReference>
<dbReference type="OrthoDB" id="409763at2759"/>
<dbReference type="InterPro" id="IPR014748">
    <property type="entry name" value="Enoyl-CoA_hydra_C"/>
</dbReference>
<evidence type="ECO:0000313" key="5">
    <source>
        <dbReference type="RefSeq" id="XP_030768140.1"/>
    </source>
</evidence>
<dbReference type="KEGG" id="soy:115891739"/>
<dbReference type="GO" id="GO:0004165">
    <property type="term" value="F:delta(3)-delta(2)-enoyl-CoA isomerase activity"/>
    <property type="evidence" value="ECO:0007669"/>
    <property type="project" value="UniProtKB-ARBA"/>
</dbReference>
<dbReference type="CDD" id="cd06558">
    <property type="entry name" value="crotonase-like"/>
    <property type="match status" value="1"/>
</dbReference>
<evidence type="ECO:0000256" key="1">
    <source>
        <dbReference type="ARBA" id="ARBA00004275"/>
    </source>
</evidence>